<dbReference type="InterPro" id="IPR007111">
    <property type="entry name" value="NACHT_NTPase"/>
</dbReference>
<keyword evidence="2" id="KW-1185">Reference proteome</keyword>
<dbReference type="InterPro" id="IPR027417">
    <property type="entry name" value="P-loop_NTPase"/>
</dbReference>
<dbReference type="InterPro" id="IPR001680">
    <property type="entry name" value="WD40_rpt"/>
</dbReference>
<dbReference type="InterPro" id="IPR050349">
    <property type="entry name" value="WD_LIS1/nudF_dynein_reg"/>
</dbReference>
<dbReference type="Gene3D" id="2.130.10.10">
    <property type="entry name" value="YVTN repeat-like/Quinoprotein amine dehydrogenase"/>
    <property type="match status" value="5"/>
</dbReference>
<dbReference type="InterPro" id="IPR015943">
    <property type="entry name" value="WD40/YVTN_repeat-like_dom_sf"/>
</dbReference>
<dbReference type="InterPro" id="IPR019775">
    <property type="entry name" value="WD40_repeat_CS"/>
</dbReference>
<dbReference type="SUPFAM" id="SSF52540">
    <property type="entry name" value="P-loop containing nucleoside triphosphate hydrolases"/>
    <property type="match status" value="1"/>
</dbReference>
<dbReference type="SUPFAM" id="SSF141571">
    <property type="entry name" value="Pentapeptide repeat-like"/>
    <property type="match status" value="1"/>
</dbReference>
<evidence type="ECO:0000313" key="1">
    <source>
        <dbReference type="EMBL" id="BBE09683.1"/>
    </source>
</evidence>
<organism evidence="1 2">
    <name type="scientific">Mycoavidus cysteinexigens</name>
    <dbReference type="NCBI Taxonomy" id="1553431"/>
    <lineage>
        <taxon>Bacteria</taxon>
        <taxon>Pseudomonadati</taxon>
        <taxon>Pseudomonadota</taxon>
        <taxon>Betaproteobacteria</taxon>
        <taxon>Burkholderiales</taxon>
        <taxon>Burkholderiaceae</taxon>
        <taxon>Mycoavidus</taxon>
    </lineage>
</organism>
<dbReference type="PROSITE" id="PS00678">
    <property type="entry name" value="WD_REPEATS_1"/>
    <property type="match status" value="1"/>
</dbReference>
<dbReference type="CDD" id="cd00200">
    <property type="entry name" value="WD40"/>
    <property type="match status" value="2"/>
</dbReference>
<dbReference type="Pfam" id="PF00400">
    <property type="entry name" value="WD40"/>
    <property type="match status" value="13"/>
</dbReference>
<protein>
    <submittedName>
        <fullName evidence="1">WD40 repeat-containing protein</fullName>
    </submittedName>
</protein>
<dbReference type="PANTHER" id="PTHR44129">
    <property type="entry name" value="WD REPEAT-CONTAINING PROTEIN POP1"/>
    <property type="match status" value="1"/>
</dbReference>
<dbReference type="InterPro" id="IPR020472">
    <property type="entry name" value="WD40_PAC1"/>
</dbReference>
<proteinExistence type="predicted"/>
<dbReference type="PROSITE" id="PS50837">
    <property type="entry name" value="NACHT"/>
    <property type="match status" value="1"/>
</dbReference>
<sequence>MLPIGSNQSLPSSLTSSNMRARTDLFSAAYDAGEASVTQISAGLVSIPVSGSNHEVTVHFHGTDLDAKLITETLKPLQSITLRPNITPLDSLDMGIEKLQKRYLDGLQKDNEIKDALANYVTPEGMELYDSTSFDLEGKVRDFLELDKKVLLLLGEAGSGKSTFNRYLARSLWEAYTPQANIPIPVFIALSSLNSSNQNRVTTFFESQGFSREQIEELQKKHRFIFILDGYDELEDRHRCFYKDNQLDDWSGAKVIISSRPEYLGSNYQYKFHPPGKRTALQECRLAPFSDETIKRYVEQYKKVHPEWLWHEGQYEETLKHPELKELLGNPFLLKITLSELPELSEKLEADGQRLTRLVIYDQFVKSWFDRSQQRLAAIQLDPKEKEEFKCLESEGFVEHGMGFSKGLALEMYQAGEVVTTYLASAYAPARQTNASVEPDWRKHLLSDVDIKTKLMRLNAPLMSQNKQGVPGKEYRFIHKSLRDYFVARALWEELDVHDKIEFSSWFNRLNIVNDPAVLQFLAERVRQETKLERRLLNVVEQSKGKEGIQFERGAANALTLLVKAGVALSGKGFNGIRVRGANLSYGVFDHTQFQDADLREVIGQGVWLRGANLNGADLEGLELGERPTLKVKNAVRACCYSLDGRWFAVTEGSDIQLYGAEDLEKVHTYSEHEYWVDSVAFSPDGRWLASGSMDNTMKLWNVLGNRYLAHTYVGHTGWVRSVAFSADGQWLASGSADRTIKLWSISGNRSLVHTYVGHRNGVNSVAFLSDGQWLASGGDDNTVKLWSVSGDRILLYTYVRHEEGVYSVAFSADGQWLASGSADRTIKLWSISGDRSLAHTYAGHESDVNSVAFSADGQWLASGSADRTIKLWSISGDRSLAHTYAGHESGVNSVAFSADGRWLASGSNNNTVRLWTVLDANSFVHIRAEYGNKAVSSVAFSADGQWLASGGFDNTVRLWSVSGVCSLVHMYAGHRDRVRSVAFFADGQWLASGSADGAIKLWGISGDRSLAHTYVGHESDVNSVAFSADGRWLASGSYDRTVKLWSILGDRSLSHTYKGHTNKVRSVAFSVDGQWLASGSMDSTVKLWSVLEDHSLVHTYIGHEGIVNSVAFSADGRWLASGSDDSTVKLWYVWGDRTLVRTYVGHEDEVWSVTFSTDGQWLASASWDSTVRTWSVHSGDCLTILRGFVGPVHSVAWQPLSDMAAALLATGGSDKAVRLWRIYHNGNRMDQIILEWASRQEALTVTDALIEKARNLSPQNRALLIQRGAA</sequence>
<dbReference type="PRINTS" id="PR00320">
    <property type="entry name" value="GPROTEINBRPT"/>
</dbReference>
<accession>A0A2Z6EW45</accession>
<evidence type="ECO:0000313" key="2">
    <source>
        <dbReference type="Proteomes" id="UP000282597"/>
    </source>
</evidence>
<dbReference type="PROSITE" id="PS50294">
    <property type="entry name" value="WD_REPEATS_REGION"/>
    <property type="match status" value="12"/>
</dbReference>
<dbReference type="InterPro" id="IPR036322">
    <property type="entry name" value="WD40_repeat_dom_sf"/>
</dbReference>
<dbReference type="Proteomes" id="UP000282597">
    <property type="component" value="Chromosome"/>
</dbReference>
<name>A0A2Z6EW45_9BURK</name>
<dbReference type="Gene3D" id="2.160.20.80">
    <property type="entry name" value="E3 ubiquitin-protein ligase SopA"/>
    <property type="match status" value="1"/>
</dbReference>
<dbReference type="Pfam" id="PF05729">
    <property type="entry name" value="NACHT"/>
    <property type="match status" value="1"/>
</dbReference>
<dbReference type="Gene3D" id="3.40.50.300">
    <property type="entry name" value="P-loop containing nucleotide triphosphate hydrolases"/>
    <property type="match status" value="1"/>
</dbReference>
<dbReference type="RefSeq" id="WP_052393552.1">
    <property type="nucleotide sequence ID" value="NZ_AP018150.1"/>
</dbReference>
<dbReference type="AlphaFoldDB" id="A0A2Z6EW45"/>
<dbReference type="SMART" id="SM00320">
    <property type="entry name" value="WD40"/>
    <property type="match status" value="13"/>
</dbReference>
<dbReference type="EMBL" id="AP018150">
    <property type="protein sequence ID" value="BBE09683.1"/>
    <property type="molecule type" value="Genomic_DNA"/>
</dbReference>
<dbReference type="PROSITE" id="PS50082">
    <property type="entry name" value="WD_REPEATS_2"/>
    <property type="match status" value="13"/>
</dbReference>
<reference evidence="1 2" key="1">
    <citation type="journal article" date="2018" name="Microbes Environ.">
        <title>Comparative Genomic Insights into Endofungal Lifestyles of Two Bacterial Endosymbionts, Mycoavidus cysteinexigens and Burkholderia rhizoxinica.</title>
        <authorList>
            <person name="Sharmin D."/>
            <person name="Guo Y."/>
            <person name="Nishizawa T."/>
            <person name="Ohshima S."/>
            <person name="Sato Y."/>
            <person name="Takashima Y."/>
            <person name="Narisawa K."/>
            <person name="Ohta H."/>
        </authorList>
    </citation>
    <scope>NUCLEOTIDE SEQUENCE [LARGE SCALE GENOMIC DNA]</scope>
    <source>
        <strain evidence="1 2">B1-EB</strain>
    </source>
</reference>
<dbReference type="SUPFAM" id="SSF50978">
    <property type="entry name" value="WD40 repeat-like"/>
    <property type="match status" value="2"/>
</dbReference>
<dbReference type="KEGG" id="mcys:MCB1EB_1522"/>
<gene>
    <name evidence="1" type="ORF">MCB1EB_1522</name>
</gene>